<dbReference type="Gene3D" id="2.40.70.10">
    <property type="entry name" value="Acid Proteases"/>
    <property type="match status" value="1"/>
</dbReference>
<organism evidence="1 2">
    <name type="scientific">Romanomermis culicivorax</name>
    <name type="common">Nematode worm</name>
    <dbReference type="NCBI Taxonomy" id="13658"/>
    <lineage>
        <taxon>Eukaryota</taxon>
        <taxon>Metazoa</taxon>
        <taxon>Ecdysozoa</taxon>
        <taxon>Nematoda</taxon>
        <taxon>Enoplea</taxon>
        <taxon>Dorylaimia</taxon>
        <taxon>Mermithida</taxon>
        <taxon>Mermithoidea</taxon>
        <taxon>Mermithidae</taxon>
        <taxon>Romanomermis</taxon>
    </lineage>
</organism>
<keyword evidence="1" id="KW-1185">Reference proteome</keyword>
<proteinExistence type="predicted"/>
<sequence length="89" mass="9644">MVTSHADVNDESDLIRDKLPNLILGNNAIVLPDVGEDLIIGTDFLAHPDLGVIIDFRRNAITIQGIEKAIDVVQVPSVTAVQMVMEGPR</sequence>
<evidence type="ECO:0000313" key="2">
    <source>
        <dbReference type="WBParaSite" id="nRc.2.0.1.t04576-RA"/>
    </source>
</evidence>
<dbReference type="WBParaSite" id="nRc.2.0.1.t04576-RA">
    <property type="protein sequence ID" value="nRc.2.0.1.t04576-RA"/>
    <property type="gene ID" value="nRc.2.0.1.g04576"/>
</dbReference>
<dbReference type="AlphaFoldDB" id="A0A915HSR7"/>
<evidence type="ECO:0000313" key="1">
    <source>
        <dbReference type="Proteomes" id="UP000887565"/>
    </source>
</evidence>
<dbReference type="InterPro" id="IPR021109">
    <property type="entry name" value="Peptidase_aspartic_dom_sf"/>
</dbReference>
<protein>
    <submittedName>
        <fullName evidence="2">Uncharacterized protein</fullName>
    </submittedName>
</protein>
<accession>A0A915HSR7</accession>
<reference evidence="2" key="1">
    <citation type="submission" date="2022-11" db="UniProtKB">
        <authorList>
            <consortium name="WormBaseParasite"/>
        </authorList>
    </citation>
    <scope>IDENTIFICATION</scope>
</reference>
<name>A0A915HSR7_ROMCU</name>
<dbReference type="Proteomes" id="UP000887565">
    <property type="component" value="Unplaced"/>
</dbReference>